<sequence>MLAAIREVAADRGWPTTWLNNQAASYVSRTPGEGSLVFDHPHLQVAAAPPQHLLAMKILAARAVRDGKDVQVLLRHLGITSRAEVRAIVGRLFPGVEIASRALELVSDLLSQ</sequence>
<evidence type="ECO:0000313" key="2">
    <source>
        <dbReference type="Proteomes" id="UP001056610"/>
    </source>
</evidence>
<protein>
    <recommendedName>
        <fullName evidence="3">ANTAR domain-containing protein</fullName>
    </recommendedName>
</protein>
<dbReference type="EMBL" id="CP097320">
    <property type="protein sequence ID" value="UQX12557.1"/>
    <property type="molecule type" value="Genomic_DNA"/>
</dbReference>
<evidence type="ECO:0008006" key="3">
    <source>
        <dbReference type="Google" id="ProtNLM"/>
    </source>
</evidence>
<evidence type="ECO:0000313" key="1">
    <source>
        <dbReference type="EMBL" id="UQX12557.1"/>
    </source>
</evidence>
<proteinExistence type="predicted"/>
<organism evidence="1 2">
    <name type="scientific">Candidatus Mycobacterium methanotrophicum</name>
    <dbReference type="NCBI Taxonomy" id="2943498"/>
    <lineage>
        <taxon>Bacteria</taxon>
        <taxon>Bacillati</taxon>
        <taxon>Actinomycetota</taxon>
        <taxon>Actinomycetes</taxon>
        <taxon>Mycobacteriales</taxon>
        <taxon>Mycobacteriaceae</taxon>
        <taxon>Mycobacterium</taxon>
    </lineage>
</organism>
<accession>A0ABY4QQ09</accession>
<reference evidence="1" key="1">
    <citation type="submission" date="2022-05" db="EMBL/GenBank/DDBJ databases">
        <title>A methanotrophic Mycobacterium dominates a cave microbial ecosystem.</title>
        <authorList>
            <person name="Van Spanning R.J.M."/>
            <person name="Guan Q."/>
            <person name="Melkonian C."/>
            <person name="Gallant J."/>
            <person name="Polerecky L."/>
            <person name="Flot J.-F."/>
            <person name="Brandt B.W."/>
            <person name="Braster M."/>
            <person name="Iturbe Espinoza P."/>
            <person name="Aerts J."/>
            <person name="Meima-Franke M."/>
            <person name="Piersma S.R."/>
            <person name="Bunduc C."/>
            <person name="Ummels R."/>
            <person name="Pain A."/>
            <person name="Fleming E.J."/>
            <person name="van der Wel N."/>
            <person name="Gherman V.D."/>
            <person name="Sarbu S.M."/>
            <person name="Bodelier P.L.E."/>
            <person name="Bitter W."/>
        </authorList>
    </citation>
    <scope>NUCLEOTIDE SEQUENCE</scope>
    <source>
        <strain evidence="1">Sulfur Cave</strain>
    </source>
</reference>
<gene>
    <name evidence="1" type="ORF">M5I08_10220</name>
</gene>
<keyword evidence="2" id="KW-1185">Reference proteome</keyword>
<dbReference type="Proteomes" id="UP001056610">
    <property type="component" value="Chromosome"/>
</dbReference>
<name>A0ABY4QQ09_9MYCO</name>